<keyword evidence="6" id="KW-1185">Reference proteome</keyword>
<evidence type="ECO:0000256" key="2">
    <source>
        <dbReference type="SAM" id="Phobius"/>
    </source>
</evidence>
<feature type="transmembrane region" description="Helical" evidence="2">
    <location>
        <begin position="149"/>
        <end position="172"/>
    </location>
</feature>
<dbReference type="InterPro" id="IPR007110">
    <property type="entry name" value="Ig-like_dom"/>
</dbReference>
<feature type="region of interest" description="Disordered" evidence="1">
    <location>
        <begin position="190"/>
        <end position="212"/>
    </location>
</feature>
<keyword evidence="3" id="KW-0732">Signal</keyword>
<organism evidence="5 6">
    <name type="scientific">Oryzias javanicus</name>
    <name type="common">Javanese ricefish</name>
    <name type="synonym">Aplocheilus javanicus</name>
    <dbReference type="NCBI Taxonomy" id="123683"/>
    <lineage>
        <taxon>Eukaryota</taxon>
        <taxon>Metazoa</taxon>
        <taxon>Chordata</taxon>
        <taxon>Craniata</taxon>
        <taxon>Vertebrata</taxon>
        <taxon>Euteleostomi</taxon>
        <taxon>Actinopterygii</taxon>
        <taxon>Neopterygii</taxon>
        <taxon>Teleostei</taxon>
        <taxon>Neoteleostei</taxon>
        <taxon>Acanthomorphata</taxon>
        <taxon>Ovalentaria</taxon>
        <taxon>Atherinomorphae</taxon>
        <taxon>Beloniformes</taxon>
        <taxon>Adrianichthyidae</taxon>
        <taxon>Oryziinae</taxon>
        <taxon>Oryzias</taxon>
    </lineage>
</organism>
<dbReference type="SUPFAM" id="SSF48726">
    <property type="entry name" value="Immunoglobulin"/>
    <property type="match status" value="1"/>
</dbReference>
<evidence type="ECO:0000313" key="5">
    <source>
        <dbReference type="EMBL" id="RVE60199.1"/>
    </source>
</evidence>
<feature type="compositionally biased region" description="Polar residues" evidence="1">
    <location>
        <begin position="203"/>
        <end position="212"/>
    </location>
</feature>
<dbReference type="InterPro" id="IPR036179">
    <property type="entry name" value="Ig-like_dom_sf"/>
</dbReference>
<name>A0A437CBP2_ORYJA</name>
<feature type="signal peptide" evidence="3">
    <location>
        <begin position="1"/>
        <end position="26"/>
    </location>
</feature>
<feature type="region of interest" description="Disordered" evidence="1">
    <location>
        <begin position="123"/>
        <end position="143"/>
    </location>
</feature>
<dbReference type="AlphaFoldDB" id="A0A437CBP2"/>
<reference evidence="5 6" key="1">
    <citation type="submission" date="2018-11" db="EMBL/GenBank/DDBJ databases">
        <authorList>
            <person name="Lopez-Roques C."/>
            <person name="Donnadieu C."/>
            <person name="Bouchez O."/>
            <person name="Klopp C."/>
            <person name="Cabau C."/>
            <person name="Zahm M."/>
        </authorList>
    </citation>
    <scope>NUCLEOTIDE SEQUENCE [LARGE SCALE GENOMIC DNA]</scope>
    <source>
        <strain evidence="5">RS831</strain>
        <tissue evidence="5">Whole body</tissue>
    </source>
</reference>
<feature type="compositionally biased region" description="Basic and acidic residues" evidence="1">
    <location>
        <begin position="127"/>
        <end position="141"/>
    </location>
</feature>
<evidence type="ECO:0000259" key="4">
    <source>
        <dbReference type="PROSITE" id="PS50835"/>
    </source>
</evidence>
<protein>
    <recommendedName>
        <fullName evidence="4">Ig-like domain-containing protein</fullName>
    </recommendedName>
</protein>
<evidence type="ECO:0000256" key="1">
    <source>
        <dbReference type="SAM" id="MobiDB-lite"/>
    </source>
</evidence>
<dbReference type="Proteomes" id="UP000283210">
    <property type="component" value="Chromosome 18"/>
</dbReference>
<proteinExistence type="predicted"/>
<evidence type="ECO:0000256" key="3">
    <source>
        <dbReference type="SAM" id="SignalP"/>
    </source>
</evidence>
<dbReference type="EMBL" id="CM012454">
    <property type="protein sequence ID" value="RVE60199.1"/>
    <property type="molecule type" value="Genomic_DNA"/>
</dbReference>
<feature type="domain" description="Ig-like" evidence="4">
    <location>
        <begin position="33"/>
        <end position="112"/>
    </location>
</feature>
<sequence length="232" mass="26019">MMNERGTMKPLLISIHLVVCFSSSFSSNSHKVPQTADVEVSERETVNISCCVAEIFQRGRARWYKNGEEIANAWIYLKDEYRKCFTSTSSNFSSQRVDIYTCKIFVEIPNLTELDGNVTIFGGNATKEQRETPTGDLDKGEPPPGKHSFTLIAALAVVLPLILITTICFCWLQKSKASGNTTEEIYDVPHFDSTGTEMDKHSPSSSRGSSQWCQVPLYDSLAYFEKSEKESE</sequence>
<accession>A0A437CBP2</accession>
<dbReference type="OrthoDB" id="10012075at2759"/>
<reference evidence="5 6" key="2">
    <citation type="submission" date="2019-01" db="EMBL/GenBank/DDBJ databases">
        <title>A chromosome length genome reference of the Java medaka (oryzias javanicus).</title>
        <authorList>
            <person name="Herpin A."/>
            <person name="Takehana Y."/>
            <person name="Naruse K."/>
            <person name="Ansai S."/>
            <person name="Kawaguchi M."/>
        </authorList>
    </citation>
    <scope>NUCLEOTIDE SEQUENCE [LARGE SCALE GENOMIC DNA]</scope>
    <source>
        <strain evidence="5">RS831</strain>
        <tissue evidence="5">Whole body</tissue>
    </source>
</reference>
<gene>
    <name evidence="5" type="ORF">OJAV_G00178600</name>
</gene>
<keyword evidence="2" id="KW-0812">Transmembrane</keyword>
<feature type="chain" id="PRO_5019118899" description="Ig-like domain-containing protein" evidence="3">
    <location>
        <begin position="27"/>
        <end position="232"/>
    </location>
</feature>
<dbReference type="PROSITE" id="PS50835">
    <property type="entry name" value="IG_LIKE"/>
    <property type="match status" value="1"/>
</dbReference>
<dbReference type="InterPro" id="IPR013783">
    <property type="entry name" value="Ig-like_fold"/>
</dbReference>
<keyword evidence="2" id="KW-0472">Membrane</keyword>
<dbReference type="Gene3D" id="2.60.40.10">
    <property type="entry name" value="Immunoglobulins"/>
    <property type="match status" value="1"/>
</dbReference>
<keyword evidence="2" id="KW-1133">Transmembrane helix</keyword>
<evidence type="ECO:0000313" key="6">
    <source>
        <dbReference type="Proteomes" id="UP000283210"/>
    </source>
</evidence>